<evidence type="ECO:0000256" key="7">
    <source>
        <dbReference type="ARBA" id="ARBA00023291"/>
    </source>
</evidence>
<dbReference type="AlphaFoldDB" id="A0A1X0IGK0"/>
<keyword evidence="2" id="KW-0813">Transport</keyword>
<name>A0A1X0IGK0_9MYCO</name>
<evidence type="ECO:0000256" key="5">
    <source>
        <dbReference type="ARBA" id="ARBA00023004"/>
    </source>
</evidence>
<evidence type="ECO:0000313" key="9">
    <source>
        <dbReference type="Proteomes" id="UP000192513"/>
    </source>
</evidence>
<dbReference type="PANTHER" id="PTHR36923:SF3">
    <property type="entry name" value="FERREDOXIN"/>
    <property type="match status" value="1"/>
</dbReference>
<comment type="cofactor">
    <cofactor evidence="1">
        <name>[3Fe-4S] cluster</name>
        <dbReference type="ChEBI" id="CHEBI:21137"/>
    </cofactor>
</comment>
<dbReference type="OrthoDB" id="3215519at2"/>
<dbReference type="EMBL" id="MVIE01000004">
    <property type="protein sequence ID" value="ORB45479.1"/>
    <property type="molecule type" value="Genomic_DNA"/>
</dbReference>
<keyword evidence="4" id="KW-0249">Electron transport</keyword>
<dbReference type="Gene3D" id="3.30.70.20">
    <property type="match status" value="1"/>
</dbReference>
<dbReference type="PANTHER" id="PTHR36923">
    <property type="entry name" value="FERREDOXIN"/>
    <property type="match status" value="1"/>
</dbReference>
<evidence type="ECO:0000313" key="8">
    <source>
        <dbReference type="EMBL" id="ORB45479.1"/>
    </source>
</evidence>
<dbReference type="SUPFAM" id="SSF54862">
    <property type="entry name" value="4Fe-4S ferredoxins"/>
    <property type="match status" value="1"/>
</dbReference>
<dbReference type="STRING" id="590652.BST39_04515"/>
<dbReference type="Proteomes" id="UP000192513">
    <property type="component" value="Unassembled WGS sequence"/>
</dbReference>
<keyword evidence="3" id="KW-0479">Metal-binding</keyword>
<keyword evidence="5" id="KW-0408">Iron</keyword>
<evidence type="ECO:0000256" key="4">
    <source>
        <dbReference type="ARBA" id="ARBA00022982"/>
    </source>
</evidence>
<evidence type="ECO:0008006" key="10">
    <source>
        <dbReference type="Google" id="ProtNLM"/>
    </source>
</evidence>
<sequence>MRIGVDLEKCQGHTLCAIAAAEVFDLDDHDGHAIVKHANGLIPSELEQAAARAMMTCPEQAIHELP</sequence>
<dbReference type="RefSeq" id="WP_083169459.1">
    <property type="nucleotide sequence ID" value="NZ_AP022619.1"/>
</dbReference>
<protein>
    <recommendedName>
        <fullName evidence="10">Ferredoxin</fullName>
    </recommendedName>
</protein>
<keyword evidence="7" id="KW-0003">3Fe-4S</keyword>
<organism evidence="8 9">
    <name type="scientific">Mycobacterium paraseoulense</name>
    <dbReference type="NCBI Taxonomy" id="590652"/>
    <lineage>
        <taxon>Bacteria</taxon>
        <taxon>Bacillati</taxon>
        <taxon>Actinomycetota</taxon>
        <taxon>Actinomycetes</taxon>
        <taxon>Mycobacteriales</taxon>
        <taxon>Mycobacteriaceae</taxon>
        <taxon>Mycobacterium</taxon>
    </lineage>
</organism>
<proteinExistence type="predicted"/>
<evidence type="ECO:0000256" key="1">
    <source>
        <dbReference type="ARBA" id="ARBA00001927"/>
    </source>
</evidence>
<dbReference type="GO" id="GO:0051538">
    <property type="term" value="F:3 iron, 4 sulfur cluster binding"/>
    <property type="evidence" value="ECO:0007669"/>
    <property type="project" value="UniProtKB-KW"/>
</dbReference>
<evidence type="ECO:0000256" key="6">
    <source>
        <dbReference type="ARBA" id="ARBA00023014"/>
    </source>
</evidence>
<keyword evidence="9" id="KW-1185">Reference proteome</keyword>
<evidence type="ECO:0000256" key="3">
    <source>
        <dbReference type="ARBA" id="ARBA00022723"/>
    </source>
</evidence>
<dbReference type="InterPro" id="IPR051269">
    <property type="entry name" value="Fe-S_cluster_ET"/>
</dbReference>
<gene>
    <name evidence="8" type="ORF">BST39_04515</name>
</gene>
<dbReference type="GO" id="GO:0046872">
    <property type="term" value="F:metal ion binding"/>
    <property type="evidence" value="ECO:0007669"/>
    <property type="project" value="UniProtKB-KW"/>
</dbReference>
<reference evidence="8 9" key="1">
    <citation type="submission" date="2017-02" db="EMBL/GenBank/DDBJ databases">
        <title>The new phylogeny of genus Mycobacterium.</title>
        <authorList>
            <person name="Tortoli E."/>
            <person name="Trovato A."/>
            <person name="Cirillo D.M."/>
        </authorList>
    </citation>
    <scope>NUCLEOTIDE SEQUENCE [LARGE SCALE GENOMIC DNA]</scope>
    <source>
        <strain evidence="8 9">DSM 45000</strain>
    </source>
</reference>
<comment type="caution">
    <text evidence="8">The sequence shown here is derived from an EMBL/GenBank/DDBJ whole genome shotgun (WGS) entry which is preliminary data.</text>
</comment>
<keyword evidence="6" id="KW-0411">Iron-sulfur</keyword>
<evidence type="ECO:0000256" key="2">
    <source>
        <dbReference type="ARBA" id="ARBA00022448"/>
    </source>
</evidence>
<accession>A0A1X0IGK0</accession>
<dbReference type="Pfam" id="PF13459">
    <property type="entry name" value="Fer4_15"/>
    <property type="match status" value="1"/>
</dbReference>